<feature type="region of interest" description="Disordered" evidence="1">
    <location>
        <begin position="111"/>
        <end position="139"/>
    </location>
</feature>
<name>A0ABD6FFS0_9PSEU</name>
<proteinExistence type="predicted"/>
<gene>
    <name evidence="2" type="ORF">DIU77_011020</name>
</gene>
<feature type="compositionally biased region" description="Acidic residues" evidence="1">
    <location>
        <begin position="122"/>
        <end position="139"/>
    </location>
</feature>
<organism evidence="2 3">
    <name type="scientific">Thermocrispum agreste</name>
    <dbReference type="NCBI Taxonomy" id="37925"/>
    <lineage>
        <taxon>Bacteria</taxon>
        <taxon>Bacillati</taxon>
        <taxon>Actinomycetota</taxon>
        <taxon>Actinomycetes</taxon>
        <taxon>Pseudonocardiales</taxon>
        <taxon>Pseudonocardiaceae</taxon>
        <taxon>Thermocrispum</taxon>
    </lineage>
</organism>
<reference evidence="2 3" key="1">
    <citation type="journal article" date="2021" name="BMC Genomics">
        <title>Genome-resolved metagenome and metatranscriptome analyses of thermophilic composting reveal key bacterial players and their metabolic interactions.</title>
        <authorList>
            <person name="Braga L.P.P."/>
            <person name="Pereira R.V."/>
            <person name="Martins L.F."/>
            <person name="Moura L.M.S."/>
            <person name="Sanchez F.B."/>
            <person name="Patane J.S.L."/>
            <person name="da Silva A.M."/>
            <person name="Setubal J.C."/>
        </authorList>
    </citation>
    <scope>NUCLEOTIDE SEQUENCE [LARGE SCALE GENOMIC DNA]</scope>
    <source>
        <strain evidence="2">ZC4RG45</strain>
    </source>
</reference>
<dbReference type="Proteomes" id="UP000249324">
    <property type="component" value="Unassembled WGS sequence"/>
</dbReference>
<dbReference type="EMBL" id="QGUI02000127">
    <property type="protein sequence ID" value="MFO7192762.1"/>
    <property type="molecule type" value="Genomic_DNA"/>
</dbReference>
<comment type="caution">
    <text evidence="2">The sequence shown here is derived from an EMBL/GenBank/DDBJ whole genome shotgun (WGS) entry which is preliminary data.</text>
</comment>
<evidence type="ECO:0000313" key="3">
    <source>
        <dbReference type="Proteomes" id="UP000249324"/>
    </source>
</evidence>
<evidence type="ECO:0000313" key="2">
    <source>
        <dbReference type="EMBL" id="MFO7192762.1"/>
    </source>
</evidence>
<evidence type="ECO:0000256" key="1">
    <source>
        <dbReference type="SAM" id="MobiDB-lite"/>
    </source>
</evidence>
<protein>
    <submittedName>
        <fullName evidence="2">Uncharacterized protein</fullName>
    </submittedName>
</protein>
<accession>A0ABD6FFS0</accession>
<dbReference type="AlphaFoldDB" id="A0ABD6FFS0"/>
<sequence length="139" mass="15632">MSSETSYSPEGLRKVAKEIRALVQGDAMRPFNNLKRVFPECGDFPLANWLDRRVLDRADGCALHAERFKAALTAMADRLSLIADEFERVDGENAAEVAKLLGEIKATAEDKYPTSLVRNPDDEKDDDKKDDDEKDDEDK</sequence>